<name>A0A7C4LP00_9PLAN</name>
<proteinExistence type="predicted"/>
<gene>
    <name evidence="2" type="ORF">ENS64_14630</name>
</gene>
<evidence type="ECO:0000313" key="2">
    <source>
        <dbReference type="EMBL" id="HGT40478.1"/>
    </source>
</evidence>
<evidence type="ECO:0000256" key="1">
    <source>
        <dbReference type="ARBA" id="ARBA00022729"/>
    </source>
</evidence>
<evidence type="ECO:0008006" key="3">
    <source>
        <dbReference type="Google" id="ProtNLM"/>
    </source>
</evidence>
<dbReference type="Gene3D" id="3.40.50.1820">
    <property type="entry name" value="alpha/beta hydrolase"/>
    <property type="match status" value="1"/>
</dbReference>
<dbReference type="PANTHER" id="PTHR43037:SF1">
    <property type="entry name" value="BLL1128 PROTEIN"/>
    <property type="match status" value="1"/>
</dbReference>
<sequence length="805" mass="90322">MSTAAGGSTSTKPDRRPIGIRRRLAARGTWQPASRWLCLGFAALTWLCGVAADAGHVRLKNGLVLTGKPAKLISLTHLVDPNPGPTTIYKVVMVQTGYQRYFVPFRQVPDDGLNLDADLIRDVEFEVPQVRSRRELVVRRVGGVIANTPFDPQFGRRTVTLVTPREQIFVVQGITKITPEYVAITSTTHVWDFGVGLSQIPEETIVSILQNPLVCDPQDPQARLARARFYIQAGWYPQADAELVSCARDFPDLQDKAAELREQLRQLFGRHALLELERRRDAGQYRLADDYAQRLLNFELGGGVQRNVQQFLLESRAAHETLAKVSQLLSDLQAELDDPELSRGVSALRSQLMRELDRNGLPRLQPFLQAEQDPQLAPEEKLALAFSGWVLGPDAADLDWQRAQQLWEARELVREYLRAESPSLRTQLFERLTRLEGLGTQRMQRLLALLPPVRDAEGVAPGVPTAITVSSSGETPATTYWVQLPPEYSVNRNYPCVVALHSGARTAEKTIEFWGGTADEPGWCQRRGYIVIAPEYLPPDTHEYTHSLAAHTAVLQALRDARLRFAIDPDRVFLAGHDLGADAAFDIGLSHPDEFAGVIPIAGVVDAYGTFYLENGTQTAWYIVRGELGRDHDKRPVSVWLDRAFTLGAKFDLIYVVFSGRGQDTYADELPRIFDWMDLHRRGPPPKEFEFRSLRQSDNNIHWVTALDLPKTVLLQASSGDRVGTEVMLISGRVNEGNTLSVKSPARRHRIRLLDGVVDFDRKITVTVNGRSRYSKFVAPDVLTLLEEFRLWGDRRRIAAAVLEF</sequence>
<organism evidence="2">
    <name type="scientific">Schlesneria paludicola</name>
    <dbReference type="NCBI Taxonomy" id="360056"/>
    <lineage>
        <taxon>Bacteria</taxon>
        <taxon>Pseudomonadati</taxon>
        <taxon>Planctomycetota</taxon>
        <taxon>Planctomycetia</taxon>
        <taxon>Planctomycetales</taxon>
        <taxon>Planctomycetaceae</taxon>
        <taxon>Schlesneria</taxon>
    </lineage>
</organism>
<dbReference type="SUPFAM" id="SSF53474">
    <property type="entry name" value="alpha/beta-Hydrolases"/>
    <property type="match status" value="1"/>
</dbReference>
<comment type="caution">
    <text evidence="2">The sequence shown here is derived from an EMBL/GenBank/DDBJ whole genome shotgun (WGS) entry which is preliminary data.</text>
</comment>
<dbReference type="EMBL" id="DSVQ01000017">
    <property type="protein sequence ID" value="HGT40478.1"/>
    <property type="molecule type" value="Genomic_DNA"/>
</dbReference>
<protein>
    <recommendedName>
        <fullName evidence="3">Alpha/beta hydrolase</fullName>
    </recommendedName>
</protein>
<dbReference type="InterPro" id="IPR050955">
    <property type="entry name" value="Plant_Biomass_Hydrol_Est"/>
</dbReference>
<dbReference type="PANTHER" id="PTHR43037">
    <property type="entry name" value="UNNAMED PRODUCT-RELATED"/>
    <property type="match status" value="1"/>
</dbReference>
<dbReference type="InterPro" id="IPR029058">
    <property type="entry name" value="AB_hydrolase_fold"/>
</dbReference>
<reference evidence="2" key="1">
    <citation type="journal article" date="2020" name="mSystems">
        <title>Genome- and Community-Level Interaction Insights into Carbon Utilization and Element Cycling Functions of Hydrothermarchaeota in Hydrothermal Sediment.</title>
        <authorList>
            <person name="Zhou Z."/>
            <person name="Liu Y."/>
            <person name="Xu W."/>
            <person name="Pan J."/>
            <person name="Luo Z.H."/>
            <person name="Li M."/>
        </authorList>
    </citation>
    <scope>NUCLEOTIDE SEQUENCE [LARGE SCALE GENOMIC DNA]</scope>
    <source>
        <strain evidence="2">SpSt-508</strain>
    </source>
</reference>
<accession>A0A7C4LP00</accession>
<keyword evidence="1" id="KW-0732">Signal</keyword>
<dbReference type="AlphaFoldDB" id="A0A7C4LP00"/>